<organism evidence="7 8">
    <name type="scientific">Streptobacillus moniliformis (strain ATCC 14647 / DSM 12112 / NCTC 10651 / 9901)</name>
    <dbReference type="NCBI Taxonomy" id="519441"/>
    <lineage>
        <taxon>Bacteria</taxon>
        <taxon>Fusobacteriati</taxon>
        <taxon>Fusobacteriota</taxon>
        <taxon>Fusobacteriia</taxon>
        <taxon>Fusobacteriales</taxon>
        <taxon>Leptotrichiaceae</taxon>
        <taxon>Streptobacillus</taxon>
    </lineage>
</organism>
<evidence type="ECO:0000313" key="7">
    <source>
        <dbReference type="EMBL" id="ACZ00803.1"/>
    </source>
</evidence>
<reference evidence="7 8" key="1">
    <citation type="journal article" date="2009" name="Stand. Genomic Sci.">
        <title>Complete genome sequence of Streptobacillus moniliformis type strain (9901T).</title>
        <authorList>
            <person name="Nolan M."/>
            <person name="Gronow S."/>
            <person name="Lapidus A."/>
            <person name="Ivanova N."/>
            <person name="Copeland A."/>
            <person name="Lucas S."/>
            <person name="Del Rio T.G."/>
            <person name="Chen F."/>
            <person name="Tice H."/>
            <person name="Pitluck S."/>
            <person name="Cheng J.F."/>
            <person name="Sims D."/>
            <person name="Meincke L."/>
            <person name="Bruce D."/>
            <person name="Goodwin L."/>
            <person name="Brettin T."/>
            <person name="Han C."/>
            <person name="Detter J.C."/>
            <person name="Ovchinikova G."/>
            <person name="Pati A."/>
            <person name="Mavromatis K."/>
            <person name="Mikhailova N."/>
            <person name="Chen A."/>
            <person name="Palaniappan K."/>
            <person name="Land M."/>
            <person name="Hauser L."/>
            <person name="Chang Y.J."/>
            <person name="Jeffries C.D."/>
            <person name="Rohde M."/>
            <person name="Sproer C."/>
            <person name="Goker M."/>
            <person name="Bristow J."/>
            <person name="Eisen J.A."/>
            <person name="Markowitz V."/>
            <person name="Hugenholtz P."/>
            <person name="Kyrpides N.C."/>
            <person name="Klenk H.P."/>
            <person name="Chain P."/>
        </authorList>
    </citation>
    <scope>NUCLEOTIDE SEQUENCE [LARGE SCALE GENOMIC DNA]</scope>
    <source>
        <strain evidence="8">ATCC 14647 / DSM 12112 / NCTC 10651 / 9901</strain>
    </source>
</reference>
<dbReference type="Proteomes" id="UP000002072">
    <property type="component" value="Chromosome"/>
</dbReference>
<feature type="transmembrane region" description="Helical" evidence="6">
    <location>
        <begin position="201"/>
        <end position="227"/>
    </location>
</feature>
<comment type="subcellular location">
    <subcellularLocation>
        <location evidence="1">Cell membrane</location>
        <topology evidence="1">Multi-pass membrane protein</topology>
    </subcellularLocation>
</comment>
<keyword evidence="5 6" id="KW-0472">Membrane</keyword>
<feature type="transmembrane region" description="Helical" evidence="6">
    <location>
        <begin position="159"/>
        <end position="180"/>
    </location>
</feature>
<evidence type="ECO:0000256" key="1">
    <source>
        <dbReference type="ARBA" id="ARBA00004651"/>
    </source>
</evidence>
<feature type="transmembrane region" description="Helical" evidence="6">
    <location>
        <begin position="46"/>
        <end position="68"/>
    </location>
</feature>
<evidence type="ECO:0000256" key="5">
    <source>
        <dbReference type="ARBA" id="ARBA00023136"/>
    </source>
</evidence>
<evidence type="ECO:0000256" key="4">
    <source>
        <dbReference type="ARBA" id="ARBA00022989"/>
    </source>
</evidence>
<evidence type="ECO:0000256" key="3">
    <source>
        <dbReference type="ARBA" id="ARBA00022692"/>
    </source>
</evidence>
<keyword evidence="2" id="KW-1003">Cell membrane</keyword>
<gene>
    <name evidence="7" type="ordered locus">Smon_0319</name>
</gene>
<dbReference type="EMBL" id="CP001779">
    <property type="protein sequence ID" value="ACZ00803.1"/>
    <property type="molecule type" value="Genomic_DNA"/>
</dbReference>
<dbReference type="GO" id="GO:0022857">
    <property type="term" value="F:transmembrane transporter activity"/>
    <property type="evidence" value="ECO:0007669"/>
    <property type="project" value="InterPro"/>
</dbReference>
<evidence type="ECO:0000256" key="2">
    <source>
        <dbReference type="ARBA" id="ARBA00022475"/>
    </source>
</evidence>
<name>D1AWX7_STRM9</name>
<dbReference type="PANTHER" id="PTHR32196:SF18">
    <property type="entry name" value="GALACTOSE_METHYL GALACTOSIDE IMPORT PERMEASE PROTEIN MGLC"/>
    <property type="match status" value="1"/>
</dbReference>
<evidence type="ECO:0000256" key="6">
    <source>
        <dbReference type="SAM" id="Phobius"/>
    </source>
</evidence>
<dbReference type="AlphaFoldDB" id="D1AWX7"/>
<proteinExistence type="predicted"/>
<dbReference type="KEGG" id="smf:Smon_0319"/>
<dbReference type="STRING" id="519441.Smon_0319"/>
<feature type="transmembrane region" description="Helical" evidence="6">
    <location>
        <begin position="295"/>
        <end position="325"/>
    </location>
</feature>
<dbReference type="eggNOG" id="COG4211">
    <property type="taxonomic scope" value="Bacteria"/>
</dbReference>
<dbReference type="InterPro" id="IPR001851">
    <property type="entry name" value="ABC_transp_permease"/>
</dbReference>
<dbReference type="GO" id="GO:0005886">
    <property type="term" value="C:plasma membrane"/>
    <property type="evidence" value="ECO:0007669"/>
    <property type="project" value="UniProtKB-SubCell"/>
</dbReference>
<sequence>MNNEKIEKLKEMAMNKLKNSEIFIVLLLLFILIVLQDGTFLKFRNIINILTQSSVKMIIALGVAGIIVTQGTDLSAGRQIGISGLITASLLQSITNPNRVYKFAETYSPIKDAFSSIGRTLGFADEPGFTTIAITLILVIIIGSLIGLINGILVSKFNIVPFVATMGMMIIAYGANSLYFDYTGSTPIAGFSSNYSSIVGNIVIGDFYIPKLIIYATIAVIVMWIIWNKTVFGKNLFAVGGNPEAARVSGVNVTKTLITVYIISGIMYAIGGFLEAARIGSASNNLGNLYELDAIAACVVGGVSFSGGVGKISGVVSGVIIFTMINYGLTYIGVNPYWQYIIKGMIIITAVGIDMLKYKKKN</sequence>
<protein>
    <submittedName>
        <fullName evidence="7">Inner-membrane translocator</fullName>
    </submittedName>
</protein>
<keyword evidence="4 6" id="KW-1133">Transmembrane helix</keyword>
<dbReference type="HOGENOM" id="CLU_028880_1_0_0"/>
<dbReference type="CDD" id="cd06579">
    <property type="entry name" value="TM_PBP1_transp_AraH_like"/>
    <property type="match status" value="1"/>
</dbReference>
<keyword evidence="3 6" id="KW-0812">Transmembrane</keyword>
<accession>D1AWX7</accession>
<dbReference type="PANTHER" id="PTHR32196">
    <property type="entry name" value="ABC TRANSPORTER PERMEASE PROTEIN YPHD-RELATED-RELATED"/>
    <property type="match status" value="1"/>
</dbReference>
<evidence type="ECO:0000313" key="8">
    <source>
        <dbReference type="Proteomes" id="UP000002072"/>
    </source>
</evidence>
<feature type="transmembrane region" description="Helical" evidence="6">
    <location>
        <begin position="256"/>
        <end position="274"/>
    </location>
</feature>
<keyword evidence="8" id="KW-1185">Reference proteome</keyword>
<feature type="transmembrane region" description="Helical" evidence="6">
    <location>
        <begin position="129"/>
        <end position="153"/>
    </location>
</feature>
<dbReference type="Pfam" id="PF02653">
    <property type="entry name" value="BPD_transp_2"/>
    <property type="match status" value="1"/>
</dbReference>